<name>A0ABY5ATK6_9CYAN</name>
<dbReference type="Proteomes" id="UP001056708">
    <property type="component" value="Chromosome"/>
</dbReference>
<gene>
    <name evidence="2" type="ORF">NEA10_05685</name>
</gene>
<keyword evidence="3" id="KW-1185">Reference proteome</keyword>
<dbReference type="RefSeq" id="WP_252664286.1">
    <property type="nucleotide sequence ID" value="NZ_CP098611.1"/>
</dbReference>
<evidence type="ECO:0000256" key="1">
    <source>
        <dbReference type="SAM" id="Coils"/>
    </source>
</evidence>
<keyword evidence="1" id="KW-0175">Coiled coil</keyword>
<protein>
    <recommendedName>
        <fullName evidence="4">Response regulatory domain-containing protein</fullName>
    </recommendedName>
</protein>
<organism evidence="2 3">
    <name type="scientific">Phormidium yuhuli AB48</name>
    <dbReference type="NCBI Taxonomy" id="2940671"/>
    <lineage>
        <taxon>Bacteria</taxon>
        <taxon>Bacillati</taxon>
        <taxon>Cyanobacteriota</taxon>
        <taxon>Cyanophyceae</taxon>
        <taxon>Oscillatoriophycideae</taxon>
        <taxon>Oscillatoriales</taxon>
        <taxon>Oscillatoriaceae</taxon>
        <taxon>Phormidium</taxon>
        <taxon>Phormidium yuhuli</taxon>
    </lineage>
</organism>
<evidence type="ECO:0008006" key="4">
    <source>
        <dbReference type="Google" id="ProtNLM"/>
    </source>
</evidence>
<evidence type="ECO:0000313" key="3">
    <source>
        <dbReference type="Proteomes" id="UP001056708"/>
    </source>
</evidence>
<evidence type="ECO:0000313" key="2">
    <source>
        <dbReference type="EMBL" id="USR92215.1"/>
    </source>
</evidence>
<accession>A0ABY5ATK6</accession>
<sequence>MKLEISESESQRAERQIDRFYKNYGSHNSYRDLAAHAAYPFLHLTSDLVYCLRENFVPTAPWIAISDILLSPLCQHLGGDLYEMDPAVRMMLCRDYWNHDNEAHRKKLEDLNDFATQYLNSQKNDRLLEFVGDPEKFSWCKSGLTDFHQAADKLVSKLEQFSQTGKYIDFFHWLKFYRIERNVVDYEFLEKILHLSVRWETSLGTAIVDLDAQNLSEQLQSILPYSKNLFVELSGASIVVNSNKFNYMVFQNLVESDEILGETPEILEETSEPKNIKRVLIVTSNSSLSRAISRAFDIGFNSLNTDLEIKSISGLENAISFLNEQYFDLVITADNLEYSGSPQVHEGFLLCDYISFHHPNTAKILIISKFRIDTKDISGSIINRYKLEGLFVFPDVDLKSLLQKSTSLLEGIETNITSSPTQESVAVPPKTQGSRSHLVTNLQKQKKQVANQLNLLNQKINQLEIEETIGADALSRFELNKKIAGLIERRLCLEQEIEELENKLSQAYKASN</sequence>
<reference evidence="2" key="1">
    <citation type="submission" date="2022-06" db="EMBL/GenBank/DDBJ databases">
        <title>Genome sequence of Phormidium yuhuli AB48 isolated from an industrial photobioreactor environment.</title>
        <authorList>
            <person name="Qiu Y."/>
            <person name="Noonan A.J.C."/>
            <person name="Dofher K."/>
            <person name="Koch M."/>
            <person name="Kieft B."/>
            <person name="Lin X."/>
            <person name="Ziels R.M."/>
            <person name="Hallam S.J."/>
        </authorList>
    </citation>
    <scope>NUCLEOTIDE SEQUENCE</scope>
    <source>
        <strain evidence="2">AB48</strain>
    </source>
</reference>
<feature type="coiled-coil region" evidence="1">
    <location>
        <begin position="439"/>
        <end position="510"/>
    </location>
</feature>
<proteinExistence type="predicted"/>
<dbReference type="EMBL" id="CP098611">
    <property type="protein sequence ID" value="USR92215.1"/>
    <property type="molecule type" value="Genomic_DNA"/>
</dbReference>